<dbReference type="Pfam" id="PF26002">
    <property type="entry name" value="Beta-barrel_AprE"/>
    <property type="match status" value="1"/>
</dbReference>
<protein>
    <submittedName>
        <fullName evidence="6">Efflux RND transporter periplasmic adaptor subunit</fullName>
    </submittedName>
</protein>
<dbReference type="SUPFAM" id="SSF111369">
    <property type="entry name" value="HlyD-like secretion proteins"/>
    <property type="match status" value="1"/>
</dbReference>
<gene>
    <name evidence="6" type="ORF">EQG63_01405</name>
</gene>
<accession>A0A4Q1K4W8</accession>
<evidence type="ECO:0000259" key="5">
    <source>
        <dbReference type="Pfam" id="PF26002"/>
    </source>
</evidence>
<keyword evidence="7" id="KW-1185">Reference proteome</keyword>
<reference evidence="7" key="1">
    <citation type="submission" date="2019-01" db="EMBL/GenBank/DDBJ databases">
        <title>Cytophagaceae bacterium strain CAR-16.</title>
        <authorList>
            <person name="Chen W.-M."/>
        </authorList>
    </citation>
    <scope>NUCLEOTIDE SEQUENCE [LARGE SCALE GENOMIC DNA]</scope>
    <source>
        <strain evidence="7">LLJ-11</strain>
    </source>
</reference>
<sequence>MSSNKKYYIIGGSVLAIFALIGLSKSGVFGEKKNGTEVEIAKVEQRTVVETVSATGKIQPEIEVKISSEVSGEIIALPVKEGQSVKKGDLLVRVNPELYTSGLNRSQAGLSNTKAGLSQADAQFKEAKSSYERSKKLFDKGIISRAEWEKSVAAFEGAQAAKQAAYYNVQSASATVNESKENLGKTAIYAPVGGTISKLDVELGERVLGTQQMAGTELMRVADLNNMEVEVDVNENDIVKIEIGDEAKVEVDAYLRKEFKGIVTSISNSASTALSADQVTNFKVKVRILKESYEDIMKGKPSGFSPFRPGMTATVDIFTTRKENVIAVPISAVVMRTDTTSTRNAYAVENEQEGKPEVKNEKRYECVFVKVGNKVKIKIITTGIQDDMYIEVLSGLNKGEEIVTGPYTVVTKDLNPGDEVYIKSKEEIEAEKKKEREAAKEEAEKSKIS</sequence>
<feature type="domain" description="AprE-like beta-barrel" evidence="5">
    <location>
        <begin position="228"/>
        <end position="319"/>
    </location>
</feature>
<evidence type="ECO:0000259" key="3">
    <source>
        <dbReference type="Pfam" id="PF25917"/>
    </source>
</evidence>
<dbReference type="EMBL" id="SBKO01000001">
    <property type="protein sequence ID" value="RXR20617.1"/>
    <property type="molecule type" value="Genomic_DNA"/>
</dbReference>
<evidence type="ECO:0000313" key="6">
    <source>
        <dbReference type="EMBL" id="RXR20617.1"/>
    </source>
</evidence>
<proteinExistence type="inferred from homology"/>
<dbReference type="InterPro" id="IPR058625">
    <property type="entry name" value="MdtA-like_BSH"/>
</dbReference>
<feature type="region of interest" description="Disordered" evidence="2">
    <location>
        <begin position="429"/>
        <end position="449"/>
    </location>
</feature>
<dbReference type="GO" id="GO:0015562">
    <property type="term" value="F:efflux transmembrane transporter activity"/>
    <property type="evidence" value="ECO:0007669"/>
    <property type="project" value="TreeGrafter"/>
</dbReference>
<feature type="domain" description="Multidrug resistance protein MdtA-like barrel-sandwich hybrid" evidence="3">
    <location>
        <begin position="64"/>
        <end position="212"/>
    </location>
</feature>
<name>A0A4Q1K4W8_9FLAO</name>
<dbReference type="PANTHER" id="PTHR30469:SF33">
    <property type="entry name" value="SLR1207 PROTEIN"/>
    <property type="match status" value="1"/>
</dbReference>
<dbReference type="Proteomes" id="UP000290283">
    <property type="component" value="Unassembled WGS sequence"/>
</dbReference>
<evidence type="ECO:0000256" key="1">
    <source>
        <dbReference type="ARBA" id="ARBA00009477"/>
    </source>
</evidence>
<dbReference type="Pfam" id="PF25917">
    <property type="entry name" value="BSH_RND"/>
    <property type="match status" value="1"/>
</dbReference>
<dbReference type="RefSeq" id="WP_129433663.1">
    <property type="nucleotide sequence ID" value="NZ_SBKO01000001.1"/>
</dbReference>
<evidence type="ECO:0000259" key="4">
    <source>
        <dbReference type="Pfam" id="PF25975"/>
    </source>
</evidence>
<dbReference type="Gene3D" id="2.40.420.20">
    <property type="match status" value="1"/>
</dbReference>
<evidence type="ECO:0000256" key="2">
    <source>
        <dbReference type="SAM" id="MobiDB-lite"/>
    </source>
</evidence>
<evidence type="ECO:0000313" key="7">
    <source>
        <dbReference type="Proteomes" id="UP000290283"/>
    </source>
</evidence>
<comment type="similarity">
    <text evidence="1">Belongs to the membrane fusion protein (MFP) (TC 8.A.1) family.</text>
</comment>
<comment type="caution">
    <text evidence="6">The sequence shown here is derived from an EMBL/GenBank/DDBJ whole genome shotgun (WGS) entry which is preliminary data.</text>
</comment>
<dbReference type="PANTHER" id="PTHR30469">
    <property type="entry name" value="MULTIDRUG RESISTANCE PROTEIN MDTA"/>
    <property type="match status" value="1"/>
</dbReference>
<dbReference type="NCBIfam" id="TIGR01730">
    <property type="entry name" value="RND_mfp"/>
    <property type="match status" value="1"/>
</dbReference>
<dbReference type="GO" id="GO:1990281">
    <property type="term" value="C:efflux pump complex"/>
    <property type="evidence" value="ECO:0007669"/>
    <property type="project" value="TreeGrafter"/>
</dbReference>
<dbReference type="InterPro" id="IPR058982">
    <property type="entry name" value="Beta-barrel_AprE"/>
</dbReference>
<feature type="domain" description="CzcB-like C-terminal circularly permuted SH3-like" evidence="4">
    <location>
        <begin position="365"/>
        <end position="404"/>
    </location>
</feature>
<dbReference type="Gene3D" id="2.40.50.100">
    <property type="match status" value="1"/>
</dbReference>
<dbReference type="InterPro" id="IPR006143">
    <property type="entry name" value="RND_pump_MFP"/>
</dbReference>
<dbReference type="Gene3D" id="2.40.30.170">
    <property type="match status" value="1"/>
</dbReference>
<dbReference type="Pfam" id="PF25975">
    <property type="entry name" value="CzcB_C"/>
    <property type="match status" value="1"/>
</dbReference>
<dbReference type="InterPro" id="IPR058649">
    <property type="entry name" value="CzcB_C"/>
</dbReference>
<dbReference type="Gene3D" id="1.10.287.470">
    <property type="entry name" value="Helix hairpin bin"/>
    <property type="match status" value="1"/>
</dbReference>
<dbReference type="AlphaFoldDB" id="A0A4Q1K4W8"/>
<dbReference type="OrthoDB" id="9809068at2"/>
<organism evidence="6 7">
    <name type="scientific">Flavobacterium amnicola</name>
    <dbReference type="NCBI Taxonomy" id="2506422"/>
    <lineage>
        <taxon>Bacteria</taxon>
        <taxon>Pseudomonadati</taxon>
        <taxon>Bacteroidota</taxon>
        <taxon>Flavobacteriia</taxon>
        <taxon>Flavobacteriales</taxon>
        <taxon>Flavobacteriaceae</taxon>
        <taxon>Flavobacterium</taxon>
    </lineage>
</organism>